<reference evidence="8 9" key="1">
    <citation type="journal article" date="2018" name="Nat. Ecol. Evol.">
        <title>Shark genomes provide insights into elasmobranch evolution and the origin of vertebrates.</title>
        <authorList>
            <person name="Hara Y"/>
            <person name="Yamaguchi K"/>
            <person name="Onimaru K"/>
            <person name="Kadota M"/>
            <person name="Koyanagi M"/>
            <person name="Keeley SD"/>
            <person name="Tatsumi K"/>
            <person name="Tanaka K"/>
            <person name="Motone F"/>
            <person name="Kageyama Y"/>
            <person name="Nozu R"/>
            <person name="Adachi N"/>
            <person name="Nishimura O"/>
            <person name="Nakagawa R"/>
            <person name="Tanegashima C"/>
            <person name="Kiyatake I"/>
            <person name="Matsumoto R"/>
            <person name="Murakumo K"/>
            <person name="Nishida K"/>
            <person name="Terakita A"/>
            <person name="Kuratani S"/>
            <person name="Sato K"/>
            <person name="Hyodo S Kuraku.S."/>
        </authorList>
    </citation>
    <scope>NUCLEOTIDE SEQUENCE [LARGE SCALE GENOMIC DNA]</scope>
</reference>
<proteinExistence type="predicted"/>
<comment type="subcellular location">
    <subcellularLocation>
        <location evidence="1">Membrane</location>
    </subcellularLocation>
</comment>
<keyword evidence="2 5" id="KW-0812">Transmembrane</keyword>
<dbReference type="Pfam" id="PF13908">
    <property type="entry name" value="Shisa_N"/>
    <property type="match status" value="1"/>
</dbReference>
<keyword evidence="4 5" id="KW-0472">Membrane</keyword>
<dbReference type="GO" id="GO:0014069">
    <property type="term" value="C:postsynaptic density"/>
    <property type="evidence" value="ECO:0007669"/>
    <property type="project" value="TreeGrafter"/>
</dbReference>
<dbReference type="GO" id="GO:0045211">
    <property type="term" value="C:postsynaptic membrane"/>
    <property type="evidence" value="ECO:0007669"/>
    <property type="project" value="TreeGrafter"/>
</dbReference>
<sequence>MSPLGALTVLLLLAGAGARNASWPGERKGERAAPVGDTCRGYYDVMGQYDPQFNCSSGTYLYCCGTCHYRFCCEFRSYQLAQGGCNNYYSPDWANPPLTSSSVTERYDPSKDRTNSTVYIICAVLTLSLAVGIGIKVAFRKSAQQPRDVNVSR</sequence>
<evidence type="ECO:0000256" key="4">
    <source>
        <dbReference type="ARBA" id="ARBA00023136"/>
    </source>
</evidence>
<organism evidence="8 9">
    <name type="scientific">Scyliorhinus torazame</name>
    <name type="common">Cloudy catshark</name>
    <name type="synonym">Catulus torazame</name>
    <dbReference type="NCBI Taxonomy" id="75743"/>
    <lineage>
        <taxon>Eukaryota</taxon>
        <taxon>Metazoa</taxon>
        <taxon>Chordata</taxon>
        <taxon>Craniata</taxon>
        <taxon>Vertebrata</taxon>
        <taxon>Chondrichthyes</taxon>
        <taxon>Elasmobranchii</taxon>
        <taxon>Galeomorphii</taxon>
        <taxon>Galeoidea</taxon>
        <taxon>Carcharhiniformes</taxon>
        <taxon>Scyliorhinidae</taxon>
        <taxon>Scyliorhinus</taxon>
    </lineage>
</organism>
<name>A0A401QIM2_SCYTO</name>
<accession>A0A401QIM2</accession>
<keyword evidence="9" id="KW-1185">Reference proteome</keyword>
<dbReference type="OMA" id="MPRNGHR"/>
<dbReference type="GO" id="GO:0032591">
    <property type="term" value="C:dendritic spine membrane"/>
    <property type="evidence" value="ECO:0007669"/>
    <property type="project" value="TreeGrafter"/>
</dbReference>
<evidence type="ECO:0000256" key="3">
    <source>
        <dbReference type="ARBA" id="ARBA00022989"/>
    </source>
</evidence>
<comment type="caution">
    <text evidence="8">The sequence shown here is derived from an EMBL/GenBank/DDBJ whole genome shotgun (WGS) entry which is preliminary data.</text>
</comment>
<dbReference type="AlphaFoldDB" id="A0A401QIM2"/>
<evidence type="ECO:0000313" key="8">
    <source>
        <dbReference type="EMBL" id="GCB85222.1"/>
    </source>
</evidence>
<dbReference type="EMBL" id="BFAA01130838">
    <property type="protein sequence ID" value="GCB85222.1"/>
    <property type="molecule type" value="Genomic_DNA"/>
</dbReference>
<feature type="chain" id="PRO_5019077407" description="Shisa N-terminal domain-containing protein" evidence="6">
    <location>
        <begin position="19"/>
        <end position="153"/>
    </location>
</feature>
<dbReference type="STRING" id="75743.A0A401QIM2"/>
<feature type="signal peptide" evidence="6">
    <location>
        <begin position="1"/>
        <end position="18"/>
    </location>
</feature>
<evidence type="ECO:0000313" key="9">
    <source>
        <dbReference type="Proteomes" id="UP000288216"/>
    </source>
</evidence>
<evidence type="ECO:0000259" key="7">
    <source>
        <dbReference type="Pfam" id="PF13908"/>
    </source>
</evidence>
<feature type="transmembrane region" description="Helical" evidence="5">
    <location>
        <begin position="118"/>
        <end position="139"/>
    </location>
</feature>
<dbReference type="GO" id="GO:0048172">
    <property type="term" value="P:regulation of short-term neuronal synaptic plasticity"/>
    <property type="evidence" value="ECO:0007669"/>
    <property type="project" value="TreeGrafter"/>
</dbReference>
<dbReference type="Proteomes" id="UP000288216">
    <property type="component" value="Unassembled WGS sequence"/>
</dbReference>
<protein>
    <recommendedName>
        <fullName evidence="7">Shisa N-terminal domain-containing protein</fullName>
    </recommendedName>
</protein>
<gene>
    <name evidence="8" type="ORF">scyTo_0025821</name>
</gene>
<evidence type="ECO:0000256" key="6">
    <source>
        <dbReference type="SAM" id="SignalP"/>
    </source>
</evidence>
<evidence type="ECO:0000256" key="5">
    <source>
        <dbReference type="SAM" id="Phobius"/>
    </source>
</evidence>
<feature type="domain" description="Shisa N-terminal" evidence="7">
    <location>
        <begin position="36"/>
        <end position="87"/>
    </location>
</feature>
<dbReference type="InterPro" id="IPR026910">
    <property type="entry name" value="Shisa"/>
</dbReference>
<dbReference type="GO" id="GO:0032281">
    <property type="term" value="C:AMPA glutamate receptor complex"/>
    <property type="evidence" value="ECO:0007669"/>
    <property type="project" value="TreeGrafter"/>
</dbReference>
<evidence type="ECO:0000256" key="2">
    <source>
        <dbReference type="ARBA" id="ARBA00022692"/>
    </source>
</evidence>
<keyword evidence="6" id="KW-0732">Signal</keyword>
<dbReference type="InterPro" id="IPR053891">
    <property type="entry name" value="Shisa_N"/>
</dbReference>
<keyword evidence="3 5" id="KW-1133">Transmembrane helix</keyword>
<dbReference type="OrthoDB" id="9836398at2759"/>
<dbReference type="PANTHER" id="PTHR31774">
    <property type="entry name" value="PROTEIN SHISA-9-RELATED"/>
    <property type="match status" value="1"/>
</dbReference>
<evidence type="ECO:0000256" key="1">
    <source>
        <dbReference type="ARBA" id="ARBA00004370"/>
    </source>
</evidence>
<dbReference type="PANTHER" id="PTHR31774:SF2">
    <property type="entry name" value="PROTEIN SHISA-7"/>
    <property type="match status" value="1"/>
</dbReference>